<protein>
    <submittedName>
        <fullName evidence="2">NERD domain-containing protein</fullName>
    </submittedName>
</protein>
<evidence type="ECO:0000259" key="1">
    <source>
        <dbReference type="PROSITE" id="PS50965"/>
    </source>
</evidence>
<reference evidence="2 3" key="1">
    <citation type="submission" date="2020-07" db="EMBL/GenBank/DDBJ databases">
        <title>Fungal Genomes of the International Space Station.</title>
        <authorList>
            <person name="Seuylemezian A."/>
            <person name="Singh N.K."/>
            <person name="Wood J."/>
            <person name="Venkateswaran K."/>
        </authorList>
    </citation>
    <scope>NUCLEOTIDE SEQUENCE [LARGE SCALE GENOMIC DNA]</scope>
    <source>
        <strain evidence="2 3">PL-B2</strain>
    </source>
</reference>
<dbReference type="Proteomes" id="UP000769780">
    <property type="component" value="Unassembled WGS sequence"/>
</dbReference>
<organism evidence="2 3">
    <name type="scientific">Mesobacillus maritimus</name>
    <dbReference type="NCBI Taxonomy" id="1643336"/>
    <lineage>
        <taxon>Bacteria</taxon>
        <taxon>Bacillati</taxon>
        <taxon>Bacillota</taxon>
        <taxon>Bacilli</taxon>
        <taxon>Bacillales</taxon>
        <taxon>Bacillaceae</taxon>
        <taxon>Mesobacillus</taxon>
    </lineage>
</organism>
<dbReference type="EMBL" id="JACWFH010000009">
    <property type="protein sequence ID" value="MBY0097031.1"/>
    <property type="molecule type" value="Genomic_DNA"/>
</dbReference>
<dbReference type="Pfam" id="PF08378">
    <property type="entry name" value="NERD"/>
    <property type="match status" value="1"/>
</dbReference>
<accession>A0ABS7K443</accession>
<dbReference type="InterPro" id="IPR011528">
    <property type="entry name" value="NERD"/>
</dbReference>
<evidence type="ECO:0000313" key="2">
    <source>
        <dbReference type="EMBL" id="MBY0097031.1"/>
    </source>
</evidence>
<comment type="caution">
    <text evidence="2">The sequence shown here is derived from an EMBL/GenBank/DDBJ whole genome shotgun (WGS) entry which is preliminary data.</text>
</comment>
<feature type="domain" description="NERD" evidence="1">
    <location>
        <begin position="37"/>
        <end position="150"/>
    </location>
</feature>
<name>A0ABS7K443_9BACI</name>
<sequence>MLIKPRKKSHLLRTLEILNSRMDLAEDERLYYLSLAKGYQGEKLNDLWVERLHEEILVLHDLLFEIRNTQFQIDTLIITQERLYLLDVKNNEGDYIYKNDGFYTLSGNETKNHLHQLRRCESLLRQLLQTLGYNLPIEAYLIFNNPEFYLYNVPPELPIIFPTQLKRFYQNVNKQPSKLSEKHKVLANKLVTKVIGDSRYSQPPTYDYYKLLKGNACCSCHSLLTIVVKKKVICTDCGHSEKLEDAVLRGVEEYKLLFPERKVTTMAIYEWCGGIVSNKVIRTILHKNYKLIGLGRFSYFI</sequence>
<dbReference type="RefSeq" id="WP_221873247.1">
    <property type="nucleotide sequence ID" value="NZ_JACWFH010000009.1"/>
</dbReference>
<evidence type="ECO:0000313" key="3">
    <source>
        <dbReference type="Proteomes" id="UP000769780"/>
    </source>
</evidence>
<keyword evidence="3" id="KW-1185">Reference proteome</keyword>
<gene>
    <name evidence="2" type="ORF">H0185_09435</name>
</gene>
<proteinExistence type="predicted"/>
<dbReference type="PROSITE" id="PS50965">
    <property type="entry name" value="NERD"/>
    <property type="match status" value="1"/>
</dbReference>